<organism evidence="3 4">
    <name type="scientific">Profundibacter amoris</name>
    <dbReference type="NCBI Taxonomy" id="2171755"/>
    <lineage>
        <taxon>Bacteria</taxon>
        <taxon>Pseudomonadati</taxon>
        <taxon>Pseudomonadota</taxon>
        <taxon>Alphaproteobacteria</taxon>
        <taxon>Rhodobacterales</taxon>
        <taxon>Paracoccaceae</taxon>
        <taxon>Profundibacter</taxon>
    </lineage>
</organism>
<dbReference type="AlphaFoldDB" id="A0A347UI76"/>
<dbReference type="Gene3D" id="3.40.50.150">
    <property type="entry name" value="Vaccinia Virus protein VP39"/>
    <property type="match status" value="1"/>
</dbReference>
<dbReference type="GO" id="GO:0032259">
    <property type="term" value="P:methylation"/>
    <property type="evidence" value="ECO:0007669"/>
    <property type="project" value="UniProtKB-KW"/>
</dbReference>
<gene>
    <name evidence="3" type="ORF">BAR1_11855</name>
</gene>
<dbReference type="GO" id="GO:0008168">
    <property type="term" value="F:methyltransferase activity"/>
    <property type="evidence" value="ECO:0007669"/>
    <property type="project" value="UniProtKB-KW"/>
</dbReference>
<feature type="domain" description="Methyltransferase" evidence="2">
    <location>
        <begin position="35"/>
        <end position="127"/>
    </location>
</feature>
<dbReference type="KEGG" id="pamo:BAR1_11855"/>
<dbReference type="InterPro" id="IPR029063">
    <property type="entry name" value="SAM-dependent_MTases_sf"/>
</dbReference>
<sequence>MWNERYSKPGYLFGTEPAQFLREHDVWLKPGARALAVADGEGRNSVYMAGKGLDVVAMDASHIAVEKARALALAHKASVDFNVADIAKWDWDATPFDLVVAIFIQFVGPEQRDRIFQDMKRAVKPGGVVMLHGYTPEQVELGTGGPPRAENMYTEEMLQQAFADFEILELRAYRRHVDEGEGHSGDSALIDLVARKPAYGGGLVDK</sequence>
<dbReference type="Pfam" id="PF13649">
    <property type="entry name" value="Methyltransf_25"/>
    <property type="match status" value="1"/>
</dbReference>
<accession>A0A347UI76</accession>
<protein>
    <submittedName>
        <fullName evidence="3">Class I SAM-dependent methyltransferase</fullName>
    </submittedName>
</protein>
<dbReference type="SUPFAM" id="SSF53335">
    <property type="entry name" value="S-adenosyl-L-methionine-dependent methyltransferases"/>
    <property type="match status" value="1"/>
</dbReference>
<proteinExistence type="predicted"/>
<evidence type="ECO:0000313" key="3">
    <source>
        <dbReference type="EMBL" id="AXX98554.1"/>
    </source>
</evidence>
<dbReference type="PANTHER" id="PTHR43861:SF3">
    <property type="entry name" value="PUTATIVE (AFU_ORTHOLOGUE AFUA_2G14390)-RELATED"/>
    <property type="match status" value="1"/>
</dbReference>
<reference evidence="3 4" key="1">
    <citation type="submission" date="2018-09" db="EMBL/GenBank/DDBJ databases">
        <title>Profundibacter amoris BAR1 gen. nov., sp. nov., a new member of the Roseobacter clade isolated at Lokis Castle Vent Field on the Arctic Mid-Oceanic Ridge.</title>
        <authorList>
            <person name="Le Moine Bauer S."/>
            <person name="Sjoeberg A.G."/>
            <person name="L'Haridon S."/>
            <person name="Stokke R."/>
            <person name="Roalkvam I."/>
            <person name="Steen I.H."/>
            <person name="Dahle H."/>
        </authorList>
    </citation>
    <scope>NUCLEOTIDE SEQUENCE [LARGE SCALE GENOMIC DNA]</scope>
    <source>
        <strain evidence="3 4">BAR1</strain>
    </source>
</reference>
<dbReference type="InterPro" id="IPR041698">
    <property type="entry name" value="Methyltransf_25"/>
</dbReference>
<name>A0A347UI76_9RHOB</name>
<dbReference type="CDD" id="cd02440">
    <property type="entry name" value="AdoMet_MTases"/>
    <property type="match status" value="1"/>
</dbReference>
<dbReference type="OrthoDB" id="9786503at2"/>
<dbReference type="RefSeq" id="WP_118943209.1">
    <property type="nucleotide sequence ID" value="NZ_CP032125.1"/>
</dbReference>
<dbReference type="Proteomes" id="UP000261704">
    <property type="component" value="Chromosome"/>
</dbReference>
<keyword evidence="4" id="KW-1185">Reference proteome</keyword>
<evidence type="ECO:0000256" key="1">
    <source>
        <dbReference type="ARBA" id="ARBA00022679"/>
    </source>
</evidence>
<keyword evidence="1 3" id="KW-0808">Transferase</keyword>
<dbReference type="EMBL" id="CP032125">
    <property type="protein sequence ID" value="AXX98554.1"/>
    <property type="molecule type" value="Genomic_DNA"/>
</dbReference>
<dbReference type="PANTHER" id="PTHR43861">
    <property type="entry name" value="TRANS-ACONITATE 2-METHYLTRANSFERASE-RELATED"/>
    <property type="match status" value="1"/>
</dbReference>
<evidence type="ECO:0000313" key="4">
    <source>
        <dbReference type="Proteomes" id="UP000261704"/>
    </source>
</evidence>
<evidence type="ECO:0000259" key="2">
    <source>
        <dbReference type="Pfam" id="PF13649"/>
    </source>
</evidence>
<keyword evidence="3" id="KW-0489">Methyltransferase</keyword>